<dbReference type="Pfam" id="PF00037">
    <property type="entry name" value="Fer4"/>
    <property type="match status" value="1"/>
</dbReference>
<feature type="binding site" evidence="6">
    <location>
        <position position="46"/>
    </location>
    <ligand>
        <name>[4Fe-4S] cluster</name>
        <dbReference type="ChEBI" id="CHEBI:49883"/>
        <label>1</label>
    </ligand>
</feature>
<feature type="binding site" evidence="6">
    <location>
        <position position="74"/>
    </location>
    <ligand>
        <name>[4Fe-4S] cluster</name>
        <dbReference type="ChEBI" id="CHEBI:49883"/>
        <label>2</label>
    </ligand>
</feature>
<comment type="similarity">
    <text evidence="6">Belongs to the NapF family.</text>
</comment>
<dbReference type="NCBIfam" id="TIGR00402">
    <property type="entry name" value="napF"/>
    <property type="match status" value="1"/>
</dbReference>
<feature type="domain" description="4Fe-4S ferredoxin-type" evidence="7">
    <location>
        <begin position="26"/>
        <end position="56"/>
    </location>
</feature>
<dbReference type="RefSeq" id="WP_121853369.1">
    <property type="nucleotide sequence ID" value="NZ_CP037952.1"/>
</dbReference>
<dbReference type="PANTHER" id="PTHR24960:SF46">
    <property type="entry name" value="FERREDOXIN-TYPE PROTEIN NAPF"/>
    <property type="match status" value="1"/>
</dbReference>
<evidence type="ECO:0000256" key="5">
    <source>
        <dbReference type="ARBA" id="ARBA00023014"/>
    </source>
</evidence>
<feature type="binding site" evidence="6">
    <location>
        <position position="143"/>
    </location>
    <ligand>
        <name>[4Fe-4S] cluster</name>
        <dbReference type="ChEBI" id="CHEBI:49883"/>
        <label>3</label>
    </ligand>
</feature>
<feature type="domain" description="4Fe-4S ferredoxin-type" evidence="7">
    <location>
        <begin position="131"/>
        <end position="160"/>
    </location>
</feature>
<keyword evidence="9" id="KW-1185">Reference proteome</keyword>
<accession>A0A3A6TKQ2</accession>
<comment type="subunit">
    <text evidence="6">Interacts with the cytoplasmic NapA precursor.</text>
</comment>
<gene>
    <name evidence="6 8" type="primary">napF</name>
    <name evidence="8" type="ORF">D5R81_09255</name>
</gene>
<evidence type="ECO:0000256" key="3">
    <source>
        <dbReference type="ARBA" id="ARBA00022737"/>
    </source>
</evidence>
<sequence length="161" mass="17791">MAGHFDSSRRNFFRRKKDNALRPPWTSLEINFIDTCTRCNACIDTCETKVITRGDGGFPELNFSHAECTFCEKCADACPEAIFDKQQSSPWSLIADIQNSCLAYHGIFCQSCKDACEAEAISFALLLKQAPIPTIDTDSCTGCGACVEPCPSNSIRIFKPE</sequence>
<feature type="binding site" evidence="6">
    <location>
        <position position="39"/>
    </location>
    <ligand>
        <name>[4Fe-4S] cluster</name>
        <dbReference type="ChEBI" id="CHEBI:49883"/>
        <label>1</label>
    </ligand>
</feature>
<evidence type="ECO:0000256" key="1">
    <source>
        <dbReference type="ARBA" id="ARBA00022485"/>
    </source>
</evidence>
<proteinExistence type="inferred from homology"/>
<keyword evidence="2 6" id="KW-0479">Metal-binding</keyword>
<name>A0A3A6TKQ2_9GAMM</name>
<dbReference type="PROSITE" id="PS00198">
    <property type="entry name" value="4FE4S_FER_1"/>
    <property type="match status" value="2"/>
</dbReference>
<dbReference type="GO" id="GO:0046872">
    <property type="term" value="F:metal ion binding"/>
    <property type="evidence" value="ECO:0007669"/>
    <property type="project" value="UniProtKB-KW"/>
</dbReference>
<feature type="binding site" evidence="6">
    <location>
        <position position="146"/>
    </location>
    <ligand>
        <name>[4Fe-4S] cluster</name>
        <dbReference type="ChEBI" id="CHEBI:49883"/>
        <label>3</label>
    </ligand>
</feature>
<keyword evidence="6" id="KW-0963">Cytoplasm</keyword>
<keyword evidence="5 6" id="KW-0411">Iron-sulfur</keyword>
<evidence type="ECO:0000256" key="6">
    <source>
        <dbReference type="HAMAP-Rule" id="MF_02201"/>
    </source>
</evidence>
<feature type="binding site" evidence="6">
    <location>
        <position position="78"/>
    </location>
    <ligand>
        <name>[4Fe-4S] cluster</name>
        <dbReference type="ChEBI" id="CHEBI:49883"/>
        <label>2</label>
    </ligand>
</feature>
<dbReference type="EMBL" id="QYYH01000048">
    <property type="protein sequence ID" value="RJY16393.1"/>
    <property type="molecule type" value="Genomic_DNA"/>
</dbReference>
<dbReference type="GO" id="GO:0051539">
    <property type="term" value="F:4 iron, 4 sulfur cluster binding"/>
    <property type="evidence" value="ECO:0007669"/>
    <property type="project" value="UniProtKB-UniRule"/>
</dbReference>
<dbReference type="SUPFAM" id="SSF54862">
    <property type="entry name" value="4Fe-4S ferredoxins"/>
    <property type="match status" value="1"/>
</dbReference>
<keyword evidence="3 6" id="KW-0677">Repeat</keyword>
<dbReference type="PROSITE" id="PS51379">
    <property type="entry name" value="4FE4S_FER_2"/>
    <property type="match status" value="3"/>
</dbReference>
<feature type="binding site" evidence="6">
    <location>
        <position position="42"/>
    </location>
    <ligand>
        <name>[4Fe-4S] cluster</name>
        <dbReference type="ChEBI" id="CHEBI:49883"/>
        <label>1</label>
    </ligand>
</feature>
<organism evidence="8 9">
    <name type="scientific">Parashewanella spongiae</name>
    <dbReference type="NCBI Taxonomy" id="342950"/>
    <lineage>
        <taxon>Bacteria</taxon>
        <taxon>Pseudomonadati</taxon>
        <taxon>Pseudomonadota</taxon>
        <taxon>Gammaproteobacteria</taxon>
        <taxon>Alteromonadales</taxon>
        <taxon>Shewanellaceae</taxon>
        <taxon>Parashewanella</taxon>
    </lineage>
</organism>
<dbReference type="Gene3D" id="3.30.70.20">
    <property type="match status" value="2"/>
</dbReference>
<feature type="domain" description="4Fe-4S ferredoxin-type" evidence="7">
    <location>
        <begin position="57"/>
        <end position="88"/>
    </location>
</feature>
<evidence type="ECO:0000259" key="7">
    <source>
        <dbReference type="PROSITE" id="PS51379"/>
    </source>
</evidence>
<dbReference type="InterPro" id="IPR017896">
    <property type="entry name" value="4Fe4S_Fe-S-bd"/>
</dbReference>
<feature type="binding site" evidence="6">
    <location>
        <position position="71"/>
    </location>
    <ligand>
        <name>[4Fe-4S] cluster</name>
        <dbReference type="ChEBI" id="CHEBI:49883"/>
        <label>2</label>
    </ligand>
</feature>
<dbReference type="InterPro" id="IPR017900">
    <property type="entry name" value="4Fe4S_Fe_S_CS"/>
</dbReference>
<dbReference type="InterPro" id="IPR050157">
    <property type="entry name" value="PSI_iron-sulfur_center"/>
</dbReference>
<comment type="function">
    <text evidence="6">Could be involved in the maturation of NapA, the catalytic subunit of the periplasmic nitrate reductase, before its export into the periplasm.</text>
</comment>
<comment type="cofactor">
    <cofactor evidence="6">
        <name>[4Fe-4S] cluster</name>
        <dbReference type="ChEBI" id="CHEBI:49883"/>
    </cofactor>
</comment>
<dbReference type="InterPro" id="IPR004496">
    <property type="entry name" value="NapF"/>
</dbReference>
<evidence type="ECO:0000256" key="2">
    <source>
        <dbReference type="ARBA" id="ARBA00022723"/>
    </source>
</evidence>
<feature type="binding site" evidence="6">
    <location>
        <position position="150"/>
    </location>
    <ligand>
        <name>[4Fe-4S] cluster</name>
        <dbReference type="ChEBI" id="CHEBI:49883"/>
        <label>3</label>
    </ligand>
</feature>
<comment type="caution">
    <text evidence="8">The sequence shown here is derived from an EMBL/GenBank/DDBJ whole genome shotgun (WGS) entry which is preliminary data.</text>
</comment>
<evidence type="ECO:0000256" key="4">
    <source>
        <dbReference type="ARBA" id="ARBA00023004"/>
    </source>
</evidence>
<dbReference type="GO" id="GO:0005737">
    <property type="term" value="C:cytoplasm"/>
    <property type="evidence" value="ECO:0007669"/>
    <property type="project" value="UniProtKB-SubCell"/>
</dbReference>
<dbReference type="AlphaFoldDB" id="A0A3A6TKQ2"/>
<dbReference type="CDD" id="cd10564">
    <property type="entry name" value="NapF_like"/>
    <property type="match status" value="1"/>
</dbReference>
<feature type="binding site" evidence="6">
    <location>
        <position position="68"/>
    </location>
    <ligand>
        <name>[4Fe-4S] cluster</name>
        <dbReference type="ChEBI" id="CHEBI:49883"/>
        <label>2</label>
    </ligand>
</feature>
<evidence type="ECO:0000313" key="9">
    <source>
        <dbReference type="Proteomes" id="UP000273022"/>
    </source>
</evidence>
<dbReference type="HAMAP" id="MF_02201">
    <property type="entry name" value="NapF"/>
    <property type="match status" value="1"/>
</dbReference>
<feature type="binding site" evidence="6">
    <location>
        <position position="140"/>
    </location>
    <ligand>
        <name>[4Fe-4S] cluster</name>
        <dbReference type="ChEBI" id="CHEBI:49883"/>
        <label>3</label>
    </ligand>
</feature>
<dbReference type="PANTHER" id="PTHR24960">
    <property type="entry name" value="PHOTOSYSTEM I IRON-SULFUR CENTER-RELATED"/>
    <property type="match status" value="1"/>
</dbReference>
<protein>
    <recommendedName>
        <fullName evidence="6">Ferredoxin-type protein NapF</fullName>
    </recommendedName>
</protein>
<dbReference type="OrthoDB" id="9808559at2"/>
<keyword evidence="1 6" id="KW-0004">4Fe-4S</keyword>
<dbReference type="Proteomes" id="UP000273022">
    <property type="component" value="Unassembled WGS sequence"/>
</dbReference>
<keyword evidence="4 6" id="KW-0408">Iron</keyword>
<feature type="binding site" evidence="6">
    <location>
        <position position="36"/>
    </location>
    <ligand>
        <name>[4Fe-4S] cluster</name>
        <dbReference type="ChEBI" id="CHEBI:49883"/>
        <label>1</label>
    </ligand>
</feature>
<evidence type="ECO:0000313" key="8">
    <source>
        <dbReference type="EMBL" id="RJY16393.1"/>
    </source>
</evidence>
<dbReference type="Pfam" id="PF12838">
    <property type="entry name" value="Fer4_7"/>
    <property type="match status" value="1"/>
</dbReference>
<comment type="subcellular location">
    <subcellularLocation>
        <location evidence="6">Cytoplasm</location>
    </subcellularLocation>
</comment>
<reference evidence="8 9" key="1">
    <citation type="submission" date="2018-09" db="EMBL/GenBank/DDBJ databases">
        <title>Phylogeny of the Shewanellaceae, and recommendation for two new genera, Pseudoshewanella and Parashewanella.</title>
        <authorList>
            <person name="Wang G."/>
        </authorList>
    </citation>
    <scope>NUCLEOTIDE SEQUENCE [LARGE SCALE GENOMIC DNA]</scope>
    <source>
        <strain evidence="8 9">KCTC 22492</strain>
    </source>
</reference>